<keyword evidence="5" id="KW-1185">Reference proteome</keyword>
<dbReference type="InterPro" id="IPR050490">
    <property type="entry name" value="Bact_solute-bd_prot1"/>
</dbReference>
<reference evidence="4 5" key="1">
    <citation type="submission" date="2021-04" db="EMBL/GenBank/DDBJ databases">
        <title>Metabacillus sp. strain KIGAM252 whole genome sequence.</title>
        <authorList>
            <person name="Seo M.-J."/>
            <person name="Cho E.-S."/>
            <person name="Hwang C.Y."/>
            <person name="Yoon D.J."/>
        </authorList>
    </citation>
    <scope>NUCLEOTIDE SEQUENCE [LARGE SCALE GENOMIC DNA]</scope>
    <source>
        <strain evidence="4 5">KIGAM252</strain>
    </source>
</reference>
<dbReference type="PANTHER" id="PTHR43649">
    <property type="entry name" value="ARABINOSE-BINDING PROTEIN-RELATED"/>
    <property type="match status" value="1"/>
</dbReference>
<name>A0ABS5LEB8_9BACI</name>
<accession>A0ABS5LEB8</accession>
<dbReference type="InterPro" id="IPR006061">
    <property type="entry name" value="SBP_1_CS"/>
</dbReference>
<comment type="similarity">
    <text evidence="1">Belongs to the bacterial solute-binding protein 1 family.</text>
</comment>
<dbReference type="PANTHER" id="PTHR43649:SF32">
    <property type="entry name" value="SUGAR BINDING SECRETED PROTEIN"/>
    <property type="match status" value="1"/>
</dbReference>
<sequence length="427" mass="47741">MGGSSLNKRNWSSAAKVIIIAIVLSLAGCGQSGDGKVKLDFMWFSDGGEGEVMKEIIEKYEKQNPDVDINLVEIAFKDVKTKLKTMIAGGKPPALVRINDTYEFADYAIDLTDYVGDQEKFISQFEDSIKPFYVIDGKIIAAPMDITANGMYYNKDLFKKAGVKVPQTPEEIWTWDEFTAALKKVKEKGDARYPMVWDSSGHRWSTMMYEYGGSLFNEDLTKAAVNGPASVKALTDFKKMHKEGLIPDSVWLGGENPNNLFRSGTVAVHLAGNWMMGSYKDITHFSWGVTYLPKDETRSSVPGGKYVMGLKNTGVEKETAKFIQYLSTKEVNAEYIEKSLFLSARKDNKDLNYPLDDHMFDVFTDEFKHTTPQAAKDWSYQQVMNKNAGDLTTGIAKALKGESTPQEALDEVAEIFDGTIEQNNKQP</sequence>
<evidence type="ECO:0000313" key="4">
    <source>
        <dbReference type="EMBL" id="MBS2969077.1"/>
    </source>
</evidence>
<keyword evidence="3" id="KW-0732">Signal</keyword>
<dbReference type="PROSITE" id="PS01037">
    <property type="entry name" value="SBP_BACTERIAL_1"/>
    <property type="match status" value="1"/>
</dbReference>
<dbReference type="EMBL" id="JAGVRK010000001">
    <property type="protein sequence ID" value="MBS2969077.1"/>
    <property type="molecule type" value="Genomic_DNA"/>
</dbReference>
<dbReference type="InterPro" id="IPR006059">
    <property type="entry name" value="SBP"/>
</dbReference>
<dbReference type="Proteomes" id="UP000682403">
    <property type="component" value="Unassembled WGS sequence"/>
</dbReference>
<evidence type="ECO:0000256" key="3">
    <source>
        <dbReference type="ARBA" id="ARBA00022729"/>
    </source>
</evidence>
<keyword evidence="2" id="KW-0813">Transport</keyword>
<evidence type="ECO:0000256" key="1">
    <source>
        <dbReference type="ARBA" id="ARBA00008520"/>
    </source>
</evidence>
<protein>
    <submittedName>
        <fullName evidence="4">Sugar ABC transporter substrate-binding protein</fullName>
    </submittedName>
</protein>
<gene>
    <name evidence="4" type="ORF">J9317_09920</name>
</gene>
<organism evidence="4 5">
    <name type="scientific">Metabacillus flavus</name>
    <dbReference type="NCBI Taxonomy" id="2823519"/>
    <lineage>
        <taxon>Bacteria</taxon>
        <taxon>Bacillati</taxon>
        <taxon>Bacillota</taxon>
        <taxon>Bacilli</taxon>
        <taxon>Bacillales</taxon>
        <taxon>Bacillaceae</taxon>
        <taxon>Metabacillus</taxon>
    </lineage>
</organism>
<dbReference type="CDD" id="cd13585">
    <property type="entry name" value="PBP2_TMBP_like"/>
    <property type="match status" value="1"/>
</dbReference>
<dbReference type="SUPFAM" id="SSF53850">
    <property type="entry name" value="Periplasmic binding protein-like II"/>
    <property type="match status" value="1"/>
</dbReference>
<proteinExistence type="inferred from homology"/>
<dbReference type="Pfam" id="PF01547">
    <property type="entry name" value="SBP_bac_1"/>
    <property type="match status" value="1"/>
</dbReference>
<comment type="caution">
    <text evidence="4">The sequence shown here is derived from an EMBL/GenBank/DDBJ whole genome shotgun (WGS) entry which is preliminary data.</text>
</comment>
<dbReference type="Gene3D" id="3.40.190.10">
    <property type="entry name" value="Periplasmic binding protein-like II"/>
    <property type="match status" value="1"/>
</dbReference>
<evidence type="ECO:0000256" key="2">
    <source>
        <dbReference type="ARBA" id="ARBA00022448"/>
    </source>
</evidence>
<evidence type="ECO:0000313" key="5">
    <source>
        <dbReference type="Proteomes" id="UP000682403"/>
    </source>
</evidence>